<gene>
    <name evidence="2" type="ORF">PENSUB_1168</name>
</gene>
<dbReference type="Proteomes" id="UP000186955">
    <property type="component" value="Unassembled WGS sequence"/>
</dbReference>
<comment type="caution">
    <text evidence="2">The sequence shown here is derived from an EMBL/GenBank/DDBJ whole genome shotgun (WGS) entry which is preliminary data.</text>
</comment>
<organism evidence="2 3">
    <name type="scientific">Penicillium subrubescens</name>
    <dbReference type="NCBI Taxonomy" id="1316194"/>
    <lineage>
        <taxon>Eukaryota</taxon>
        <taxon>Fungi</taxon>
        <taxon>Dikarya</taxon>
        <taxon>Ascomycota</taxon>
        <taxon>Pezizomycotina</taxon>
        <taxon>Eurotiomycetes</taxon>
        <taxon>Eurotiomycetidae</taxon>
        <taxon>Eurotiales</taxon>
        <taxon>Aspergillaceae</taxon>
        <taxon>Penicillium</taxon>
    </lineage>
</organism>
<evidence type="ECO:0000313" key="2">
    <source>
        <dbReference type="EMBL" id="OKP13068.1"/>
    </source>
</evidence>
<keyword evidence="3" id="KW-1185">Reference proteome</keyword>
<dbReference type="AlphaFoldDB" id="A0A1Q5UKR0"/>
<evidence type="ECO:0000313" key="3">
    <source>
        <dbReference type="Proteomes" id="UP000186955"/>
    </source>
</evidence>
<protein>
    <submittedName>
        <fullName evidence="2">Uncharacterized protein</fullName>
    </submittedName>
</protein>
<feature type="region of interest" description="Disordered" evidence="1">
    <location>
        <begin position="1"/>
        <end position="25"/>
    </location>
</feature>
<proteinExistence type="predicted"/>
<name>A0A1Q5UKR0_9EURO</name>
<reference evidence="2 3" key="1">
    <citation type="submission" date="2016-10" db="EMBL/GenBank/DDBJ databases">
        <title>Genome sequence of the ascomycete fungus Penicillium subrubescens.</title>
        <authorList>
            <person name="De Vries R.P."/>
            <person name="Peng M."/>
            <person name="Dilokpimol A."/>
            <person name="Hilden K."/>
            <person name="Makela M.R."/>
            <person name="Grigoriev I."/>
            <person name="Riley R."/>
            <person name="Granchi Z."/>
        </authorList>
    </citation>
    <scope>NUCLEOTIDE SEQUENCE [LARGE SCALE GENOMIC DNA]</scope>
    <source>
        <strain evidence="2 3">CBS 132785</strain>
    </source>
</reference>
<dbReference type="OrthoDB" id="4526473at2759"/>
<evidence type="ECO:0000256" key="1">
    <source>
        <dbReference type="SAM" id="MobiDB-lite"/>
    </source>
</evidence>
<dbReference type="EMBL" id="MNBE01000157">
    <property type="protein sequence ID" value="OKP13068.1"/>
    <property type="molecule type" value="Genomic_DNA"/>
</dbReference>
<sequence length="219" mass="25198">MSTTNKPTPGESPRPQSKGTGSALMAGSLVKPPYNPYAWFEGDNLSPTQAALRMSNEHLERRLIKLQVNSARLQRELLLLQQHIKEFHHPLFETWEADILTRFIEVAHAYQARKLATGVSIGEDNVAERECISRGYVNAAKHVEEETVERLGLSEKYHQALLRYEEVAAYRSPNPFQTETPFARWLIEEKENRPEKYAFWSKLYPVCYGRSVERSASMF</sequence>
<accession>A0A1Q5UKR0</accession>